<dbReference type="EMBL" id="LT554074">
    <property type="protein sequence ID" value="SAM03293.1"/>
    <property type="molecule type" value="Genomic_DNA"/>
</dbReference>
<dbReference type="STRING" id="4829.A0A163K0C1"/>
<feature type="region of interest" description="Disordered" evidence="2">
    <location>
        <begin position="262"/>
        <end position="303"/>
    </location>
</feature>
<dbReference type="Pfam" id="PF15926">
    <property type="entry name" value="RNF220"/>
    <property type="match status" value="1"/>
</dbReference>
<sequence>MGSMSEYPDPAQVLTHSALLVDSVKRKRSRTTARELQALVTDNNQRTSLRLPKCPFCLQRIEPQHWELHYDYELGRLNQLESELYTDPSNKAKGKRGAAVLARQHLETKQRKRPTSVYEDALEKVKRNGTRRKEALRQVDMPMDVDAPVNAPPTARQGGGEQQTCFICNETLFGDSEAVNLHIDRCLMNMNNASPTAAAPSQSPRRSPSSSSTLTSTAVNSTLGISDPAINSNTDGQWDEYEWAGQIRVRASAMMEGGYGGAGFTTAKKEEDEDEDEDLDIEDDDVEYGTSQYNELDIMVNSDEDNEDTNALREMISGGSSKQEEGEDDDDDDDDDSDSQLELDFEETVSDEGWNRYLATTASSSSDAPVSTSGNLVVESLKSRIHQLELASRSVPRCLICLDPYNKPLTSIVCWHVHCEKCWLQTLGSKKLCPQCQKITTPADLRRIYL</sequence>
<keyword evidence="5" id="KW-1185">Reference proteome</keyword>
<feature type="region of interest" description="Disordered" evidence="2">
    <location>
        <begin position="317"/>
        <end position="340"/>
    </location>
</feature>
<evidence type="ECO:0000259" key="3">
    <source>
        <dbReference type="PROSITE" id="PS50089"/>
    </source>
</evidence>
<name>A0A163K0C1_ABSGL</name>
<dbReference type="Gene3D" id="3.30.40.10">
    <property type="entry name" value="Zinc/RING finger domain, C3HC4 (zinc finger)"/>
    <property type="match status" value="1"/>
</dbReference>
<reference evidence="4" key="1">
    <citation type="submission" date="2016-04" db="EMBL/GenBank/DDBJ databases">
        <authorList>
            <person name="Evans L.H."/>
            <person name="Alamgir A."/>
            <person name="Owens N."/>
            <person name="Weber N.D."/>
            <person name="Virtaneva K."/>
            <person name="Barbian K."/>
            <person name="Babar A."/>
            <person name="Rosenke K."/>
        </authorList>
    </citation>
    <scope>NUCLEOTIDE SEQUENCE [LARGE SCALE GENOMIC DNA]</scope>
    <source>
        <strain evidence="4">CBS 101.48</strain>
    </source>
</reference>
<gene>
    <name evidence="4" type="primary">ABSGL_09111.1 scaffold 10677</name>
</gene>
<dbReference type="OrthoDB" id="6270329at2759"/>
<feature type="compositionally biased region" description="Low complexity" evidence="2">
    <location>
        <begin position="194"/>
        <end position="218"/>
    </location>
</feature>
<dbReference type="SUPFAM" id="SSF57850">
    <property type="entry name" value="RING/U-box"/>
    <property type="match status" value="1"/>
</dbReference>
<dbReference type="PANTHER" id="PTHR13459:SF1">
    <property type="entry name" value="E3 UBIQUITIN-PROTEIN LIGASE RNF220 ISOFORM X1"/>
    <property type="match status" value="1"/>
</dbReference>
<dbReference type="InterPro" id="IPR001841">
    <property type="entry name" value="Znf_RING"/>
</dbReference>
<dbReference type="InterPro" id="IPR013083">
    <property type="entry name" value="Znf_RING/FYVE/PHD"/>
</dbReference>
<feature type="compositionally biased region" description="Acidic residues" evidence="2">
    <location>
        <begin position="271"/>
        <end position="287"/>
    </location>
</feature>
<dbReference type="PANTHER" id="PTHR13459">
    <property type="entry name" value="E3 UBIQUITIN-PROTEIN LIGASE RNF220 ISOFORM X1"/>
    <property type="match status" value="1"/>
</dbReference>
<keyword evidence="1" id="KW-0479">Metal-binding</keyword>
<dbReference type="CDD" id="cd16563">
    <property type="entry name" value="RING-HC_RNF220"/>
    <property type="match status" value="1"/>
</dbReference>
<dbReference type="InParanoid" id="A0A163K0C1"/>
<keyword evidence="1" id="KW-0862">Zinc</keyword>
<accession>A0A163K0C1</accession>
<proteinExistence type="predicted"/>
<organism evidence="4">
    <name type="scientific">Absidia glauca</name>
    <name type="common">Pin mould</name>
    <dbReference type="NCBI Taxonomy" id="4829"/>
    <lineage>
        <taxon>Eukaryota</taxon>
        <taxon>Fungi</taxon>
        <taxon>Fungi incertae sedis</taxon>
        <taxon>Mucoromycota</taxon>
        <taxon>Mucoromycotina</taxon>
        <taxon>Mucoromycetes</taxon>
        <taxon>Mucorales</taxon>
        <taxon>Cunninghamellaceae</taxon>
        <taxon>Absidia</taxon>
    </lineage>
</organism>
<dbReference type="Pfam" id="PF13923">
    <property type="entry name" value="zf-C3HC4_2"/>
    <property type="match status" value="1"/>
</dbReference>
<dbReference type="GO" id="GO:0016567">
    <property type="term" value="P:protein ubiquitination"/>
    <property type="evidence" value="ECO:0007669"/>
    <property type="project" value="TreeGrafter"/>
</dbReference>
<dbReference type="GO" id="GO:0008270">
    <property type="term" value="F:zinc ion binding"/>
    <property type="evidence" value="ECO:0007669"/>
    <property type="project" value="UniProtKB-KW"/>
</dbReference>
<dbReference type="InterPro" id="IPR040178">
    <property type="entry name" value="RNF220_RING"/>
</dbReference>
<evidence type="ECO:0000313" key="5">
    <source>
        <dbReference type="Proteomes" id="UP000078561"/>
    </source>
</evidence>
<dbReference type="OMA" id="CPTCDVK"/>
<evidence type="ECO:0000313" key="4">
    <source>
        <dbReference type="EMBL" id="SAM03293.1"/>
    </source>
</evidence>
<dbReference type="GO" id="GO:0061630">
    <property type="term" value="F:ubiquitin protein ligase activity"/>
    <property type="evidence" value="ECO:0007669"/>
    <property type="project" value="TreeGrafter"/>
</dbReference>
<dbReference type="InterPro" id="IPR031824">
    <property type="entry name" value="RNF220_mid"/>
</dbReference>
<evidence type="ECO:0000256" key="2">
    <source>
        <dbReference type="SAM" id="MobiDB-lite"/>
    </source>
</evidence>
<keyword evidence="1" id="KW-0863">Zinc-finger</keyword>
<dbReference type="AlphaFoldDB" id="A0A163K0C1"/>
<feature type="compositionally biased region" description="Polar residues" evidence="2">
    <location>
        <begin position="219"/>
        <end position="236"/>
    </location>
</feature>
<feature type="domain" description="RING-type" evidence="3">
    <location>
        <begin position="398"/>
        <end position="437"/>
    </location>
</feature>
<evidence type="ECO:0000256" key="1">
    <source>
        <dbReference type="PROSITE-ProRule" id="PRU00175"/>
    </source>
</evidence>
<feature type="compositionally biased region" description="Acidic residues" evidence="2">
    <location>
        <begin position="325"/>
        <end position="340"/>
    </location>
</feature>
<dbReference type="PROSITE" id="PS50089">
    <property type="entry name" value="ZF_RING_2"/>
    <property type="match status" value="1"/>
</dbReference>
<protein>
    <recommendedName>
        <fullName evidence="3">RING-type domain-containing protein</fullName>
    </recommendedName>
</protein>
<dbReference type="InterPro" id="IPR052443">
    <property type="entry name" value="E3_ubiq-ligase_RNF220-like"/>
</dbReference>
<feature type="region of interest" description="Disordered" evidence="2">
    <location>
        <begin position="194"/>
        <end position="237"/>
    </location>
</feature>
<dbReference type="Proteomes" id="UP000078561">
    <property type="component" value="Unassembled WGS sequence"/>
</dbReference>